<dbReference type="Pfam" id="PF07944">
    <property type="entry name" value="Beta-AFase-like_GH127_cat"/>
    <property type="match status" value="1"/>
</dbReference>
<evidence type="ECO:0008006" key="6">
    <source>
        <dbReference type="Google" id="ProtNLM"/>
    </source>
</evidence>
<dbReference type="AlphaFoldDB" id="A0A9N9V0W6"/>
<feature type="domain" description="Non-reducing end beta-L-arabinofuranosidase-like GH127 catalytic" evidence="1">
    <location>
        <begin position="21"/>
        <end position="419"/>
    </location>
</feature>
<dbReference type="OrthoDB" id="654211at2759"/>
<evidence type="ECO:0000259" key="2">
    <source>
        <dbReference type="Pfam" id="PF20736"/>
    </source>
</evidence>
<dbReference type="SUPFAM" id="SSF48208">
    <property type="entry name" value="Six-hairpin glycosidases"/>
    <property type="match status" value="1"/>
</dbReference>
<dbReference type="Pfam" id="PF20736">
    <property type="entry name" value="Glyco_hydro127M"/>
    <property type="match status" value="1"/>
</dbReference>
<sequence length="646" mass="73734">MPLQDFPIDKVDITSEFWGYIQDRSRLVTVPAVIEAQKSWNHWTCLTWKEGHDVKPHQFWDSDIYKIVEAACYFLIKHPDDKMRATVEEAVSMIQEAQYDDGYINSFYTVRGIDQRWTNLRDDHELYCLGHLLEATVAYEILTKSGKLLEVANKICGHLDLMFGTEPGKKRGYPGHQEVEIGLLRLHDLTKDDLPLKLARYFITERGRRDANNETFFDKEAFARGADPYKDMGTEHKAWFQHPRDYAYHQADEPLIDSSEVKGHSVRAMYFYTAATDLIRLSPEKGESGLIKSALDRLWRDMIDKKIYVTGGIGSVRQWEGFGEAYSLPDLEHEGCYVETCATFALINWCNRLLRLDLNSEYGDVMETALYNGFLGAVNQEGDAFYYQNVLRTRSGELKERSKWFGVACCPPNVAKLLGNLGSLIYSHDPSSHLVAIHQYITSELKIDDDNISIYQKSNMPWQGRVKVSVQGSAKLALRIPSWANEWTCSAKGRMEKGYFYCSAENTEIHLIFPVVFRKIYSHPATGKNDVCLMRGPLVYCLEDVDNKEIDIDRAGIIDGPVNDGRTISISGLDGVVTGQAEGRQLKKGNQSRLYEESPWEYESRKHGLISIPYFLRANRGGEGAMRVWAPRLYNVSEDVEPVQKS</sequence>
<accession>A0A9N9V0W6</accession>
<evidence type="ECO:0000259" key="3">
    <source>
        <dbReference type="Pfam" id="PF20737"/>
    </source>
</evidence>
<organism evidence="4 5">
    <name type="scientific">Clonostachys byssicola</name>
    <dbReference type="NCBI Taxonomy" id="160290"/>
    <lineage>
        <taxon>Eukaryota</taxon>
        <taxon>Fungi</taxon>
        <taxon>Dikarya</taxon>
        <taxon>Ascomycota</taxon>
        <taxon>Pezizomycotina</taxon>
        <taxon>Sordariomycetes</taxon>
        <taxon>Hypocreomycetidae</taxon>
        <taxon>Hypocreales</taxon>
        <taxon>Bionectriaceae</taxon>
        <taxon>Clonostachys</taxon>
    </lineage>
</organism>
<dbReference type="InterPro" id="IPR049046">
    <property type="entry name" value="Beta-AFase-like_GH127_middle"/>
</dbReference>
<dbReference type="InterPro" id="IPR008928">
    <property type="entry name" value="6-hairpin_glycosidase_sf"/>
</dbReference>
<dbReference type="PANTHER" id="PTHR43465:SF2">
    <property type="entry name" value="DUF1680 DOMAIN PROTEIN (AFU_ORTHOLOGUE AFUA_1G08910)"/>
    <property type="match status" value="1"/>
</dbReference>
<feature type="domain" description="Non-reducing end beta-L-arabinofuranosidase-like GH127 middle" evidence="2">
    <location>
        <begin position="435"/>
        <end position="496"/>
    </location>
</feature>
<dbReference type="InterPro" id="IPR012878">
    <property type="entry name" value="Beta-AFase-like_GH127_cat"/>
</dbReference>
<dbReference type="InterPro" id="IPR049049">
    <property type="entry name" value="Beta-AFase-like_GH127_C"/>
</dbReference>
<evidence type="ECO:0000313" key="5">
    <source>
        <dbReference type="Proteomes" id="UP000754883"/>
    </source>
</evidence>
<keyword evidence="5" id="KW-1185">Reference proteome</keyword>
<dbReference type="EMBL" id="CABFNO020001565">
    <property type="protein sequence ID" value="CAH0003820.1"/>
    <property type="molecule type" value="Genomic_DNA"/>
</dbReference>
<evidence type="ECO:0000313" key="4">
    <source>
        <dbReference type="EMBL" id="CAH0003820.1"/>
    </source>
</evidence>
<comment type="caution">
    <text evidence="4">The sequence shown here is derived from an EMBL/GenBank/DDBJ whole genome shotgun (WGS) entry which is preliminary data.</text>
</comment>
<reference evidence="4 5" key="2">
    <citation type="submission" date="2021-10" db="EMBL/GenBank/DDBJ databases">
        <authorList>
            <person name="Piombo E."/>
        </authorList>
    </citation>
    <scope>NUCLEOTIDE SEQUENCE [LARGE SCALE GENOMIC DNA]</scope>
</reference>
<proteinExistence type="predicted"/>
<gene>
    <name evidence="4" type="ORF">CBYS24578_00009824</name>
</gene>
<dbReference type="InterPro" id="IPR049174">
    <property type="entry name" value="Beta-AFase-like"/>
</dbReference>
<reference evidence="5" key="1">
    <citation type="submission" date="2019-06" db="EMBL/GenBank/DDBJ databases">
        <authorList>
            <person name="Broberg M."/>
        </authorList>
    </citation>
    <scope>NUCLEOTIDE SEQUENCE [LARGE SCALE GENOMIC DNA]</scope>
</reference>
<name>A0A9N9V0W6_9HYPO</name>
<protein>
    <recommendedName>
        <fullName evidence="6">Non-reducing end beta-L-arabinofuranosidase</fullName>
    </recommendedName>
</protein>
<evidence type="ECO:0000259" key="1">
    <source>
        <dbReference type="Pfam" id="PF07944"/>
    </source>
</evidence>
<dbReference type="PANTHER" id="PTHR43465">
    <property type="entry name" value="DUF1680 DOMAIN PROTEIN (AFU_ORTHOLOGUE AFUA_1G08910)"/>
    <property type="match status" value="1"/>
</dbReference>
<dbReference type="Proteomes" id="UP000754883">
    <property type="component" value="Unassembled WGS sequence"/>
</dbReference>
<feature type="domain" description="Non-reducing end beta-L-arabinofuranosidase-like GH127 C-terminal" evidence="3">
    <location>
        <begin position="527"/>
        <end position="631"/>
    </location>
</feature>
<dbReference type="Pfam" id="PF20737">
    <property type="entry name" value="Glyco_hydro127C"/>
    <property type="match status" value="1"/>
</dbReference>
<dbReference type="GO" id="GO:0005975">
    <property type="term" value="P:carbohydrate metabolic process"/>
    <property type="evidence" value="ECO:0007669"/>
    <property type="project" value="InterPro"/>
</dbReference>